<evidence type="ECO:0000313" key="2">
    <source>
        <dbReference type="Proteomes" id="UP001570071"/>
    </source>
</evidence>
<name>A0ABV4N4T8_9VIBR</name>
<proteinExistence type="predicted"/>
<dbReference type="EMBL" id="JBFSSG010000132">
    <property type="protein sequence ID" value="MEZ8724511.1"/>
    <property type="molecule type" value="Genomic_DNA"/>
</dbReference>
<dbReference type="Proteomes" id="UP001570071">
    <property type="component" value="Unassembled WGS sequence"/>
</dbReference>
<organism evidence="1 2">
    <name type="scientific">Vibrio pomeroyi</name>
    <dbReference type="NCBI Taxonomy" id="198832"/>
    <lineage>
        <taxon>Bacteria</taxon>
        <taxon>Pseudomonadati</taxon>
        <taxon>Pseudomonadota</taxon>
        <taxon>Gammaproteobacteria</taxon>
        <taxon>Vibrionales</taxon>
        <taxon>Vibrionaceae</taxon>
        <taxon>Vibrio</taxon>
    </lineage>
</organism>
<accession>A0ABV4N4T8</accession>
<protein>
    <submittedName>
        <fullName evidence="1">Uncharacterized protein</fullName>
    </submittedName>
</protein>
<gene>
    <name evidence="1" type="ORF">AB6D66_25940</name>
</gene>
<evidence type="ECO:0000313" key="1">
    <source>
        <dbReference type="EMBL" id="MEZ8724511.1"/>
    </source>
</evidence>
<reference evidence="1 2" key="1">
    <citation type="journal article" date="2024" name="ISME J.">
        <title>Tailless and filamentous prophages are predominant in marine Vibrio.</title>
        <authorList>
            <person name="Steensen K."/>
            <person name="Seneca J."/>
            <person name="Bartlau N."/>
            <person name="Yu X.A."/>
            <person name="Hussain F.A."/>
            <person name="Polz M.F."/>
        </authorList>
    </citation>
    <scope>NUCLEOTIDE SEQUENCE [LARGE SCALE GENOMIC DNA]</scope>
    <source>
        <strain evidence="1 2">10N.239.312.F12</strain>
    </source>
</reference>
<dbReference type="RefSeq" id="WP_372126889.1">
    <property type="nucleotide sequence ID" value="NZ_JBFSSG010000132.1"/>
</dbReference>
<sequence length="150" mass="17590">KHAKRVGSISKFNYATKPFADSEGSHFDTDEDIFASSLKDSVINGDEITMSQKELFMWDIYMLIDWHINRLWIELEFRQHFKRHELQPKLIHDMKTEIDRINNHYEPLLKSSLLSFSMIGHRTCSTCSSIMTKHDEFTMICTSCGNKVEL</sequence>
<comment type="caution">
    <text evidence="1">The sequence shown here is derived from an EMBL/GenBank/DDBJ whole genome shotgun (WGS) entry which is preliminary data.</text>
</comment>
<feature type="non-terminal residue" evidence="1">
    <location>
        <position position="1"/>
    </location>
</feature>
<keyword evidence="2" id="KW-1185">Reference proteome</keyword>